<name>N2AK49_9FIRM</name>
<organism evidence="3 4">
    <name type="scientific">Eubacterium plexicaudatum ASF492</name>
    <dbReference type="NCBI Taxonomy" id="1235802"/>
    <lineage>
        <taxon>Bacteria</taxon>
        <taxon>Bacillati</taxon>
        <taxon>Bacillota</taxon>
        <taxon>Clostridia</taxon>
        <taxon>Eubacteriales</taxon>
        <taxon>Eubacteriaceae</taxon>
        <taxon>Eubacterium</taxon>
    </lineage>
</organism>
<dbReference type="STRING" id="1235802.C823_01954"/>
<feature type="transmembrane region" description="Helical" evidence="1">
    <location>
        <begin position="12"/>
        <end position="32"/>
    </location>
</feature>
<proteinExistence type="predicted"/>
<comment type="caution">
    <text evidence="3">The sequence shown here is derived from an EMBL/GenBank/DDBJ whole genome shotgun (WGS) entry which is preliminary data.</text>
</comment>
<evidence type="ECO:0000259" key="2">
    <source>
        <dbReference type="Pfam" id="PF05569"/>
    </source>
</evidence>
<feature type="transmembrane region" description="Helical" evidence="1">
    <location>
        <begin position="265"/>
        <end position="284"/>
    </location>
</feature>
<dbReference type="eggNOG" id="COG4219">
    <property type="taxonomic scope" value="Bacteria"/>
</dbReference>
<accession>N2AK49</accession>
<sequence length="451" mass="51515">MIVNARLVYFTLRWVGIMFLAPIGYLAVLMNYHGWFRGQSQIWKLAFARTTGLTLVMGIISFVWFTAAVVMTFYFVMSRLNWNRKLEDNIPEDDPLIVRTYQEVCKKLGIRPDSLALNRNVEVSTPCISGWIHPQIILPERDYTKEELEIIFFHELSHHKHNDLRYKALAALIVIIHCFNPAVYYLFRRVNLWSEYMADVTALKASGNFHHAKSYFDNIVNLIPDGRKRQVDNAFVSTLSKSKKMIDRRVDFLKKYQKMKSAGKVVTAALAAAFVLASGTTAYASGRTVADLHSVVYQKTENFTDAIDENAVGKAVVADDGMIEYHCRIEDLDWEGLDIVSAPDPEIVALAAGVHYNFDWRVESHTRYVSGPYRINTNQKIGVSVSVTPMDKTYYMGIMDHQGNAYYVKGTGSLAHNFNIPISTDYRVFVQNDYRDGTELHATGYFVYENK</sequence>
<feature type="domain" description="Peptidase M56" evidence="2">
    <location>
        <begin position="56"/>
        <end position="253"/>
    </location>
</feature>
<dbReference type="PANTHER" id="PTHR34978">
    <property type="entry name" value="POSSIBLE SENSOR-TRANSDUCER PROTEIN BLAR"/>
    <property type="match status" value="1"/>
</dbReference>
<dbReference type="EMBL" id="AQFT01000064">
    <property type="protein sequence ID" value="EMZ28421.1"/>
    <property type="molecule type" value="Genomic_DNA"/>
</dbReference>
<dbReference type="PATRIC" id="fig|1235802.3.peg.2070"/>
<dbReference type="Proteomes" id="UP000012589">
    <property type="component" value="Unassembled WGS sequence"/>
</dbReference>
<keyword evidence="1" id="KW-1133">Transmembrane helix</keyword>
<dbReference type="OrthoDB" id="9804799at2"/>
<dbReference type="PANTHER" id="PTHR34978:SF3">
    <property type="entry name" value="SLR0241 PROTEIN"/>
    <property type="match status" value="1"/>
</dbReference>
<dbReference type="CDD" id="cd07341">
    <property type="entry name" value="M56_BlaR1_MecR1_like"/>
    <property type="match status" value="1"/>
</dbReference>
<dbReference type="AlphaFoldDB" id="N2AK49"/>
<keyword evidence="4" id="KW-1185">Reference proteome</keyword>
<evidence type="ECO:0000256" key="1">
    <source>
        <dbReference type="SAM" id="Phobius"/>
    </source>
</evidence>
<gene>
    <name evidence="3" type="ORF">C823_01954</name>
</gene>
<feature type="transmembrane region" description="Helical" evidence="1">
    <location>
        <begin position="168"/>
        <end position="187"/>
    </location>
</feature>
<evidence type="ECO:0000313" key="4">
    <source>
        <dbReference type="Proteomes" id="UP000012589"/>
    </source>
</evidence>
<dbReference type="Pfam" id="PF05569">
    <property type="entry name" value="Peptidase_M56"/>
    <property type="match status" value="1"/>
</dbReference>
<keyword evidence="1" id="KW-0812">Transmembrane</keyword>
<evidence type="ECO:0000313" key="3">
    <source>
        <dbReference type="EMBL" id="EMZ28421.1"/>
    </source>
</evidence>
<feature type="transmembrane region" description="Helical" evidence="1">
    <location>
        <begin position="53"/>
        <end position="76"/>
    </location>
</feature>
<protein>
    <recommendedName>
        <fullName evidence="2">Peptidase M56 domain-containing protein</fullName>
    </recommendedName>
</protein>
<dbReference type="InterPro" id="IPR008756">
    <property type="entry name" value="Peptidase_M56"/>
</dbReference>
<reference evidence="3 4" key="1">
    <citation type="journal article" date="2014" name="Genome Announc.">
        <title>Draft genome sequences of the altered schaedler flora, a defined bacterial community from gnotobiotic mice.</title>
        <authorList>
            <person name="Wannemuehler M.J."/>
            <person name="Overstreet A.M."/>
            <person name="Ward D.V."/>
            <person name="Phillips G.J."/>
        </authorList>
    </citation>
    <scope>NUCLEOTIDE SEQUENCE [LARGE SCALE GENOMIC DNA]</scope>
    <source>
        <strain evidence="3 4">ASF492</strain>
    </source>
</reference>
<dbReference type="HOGENOM" id="CLU_046273_0_0_9"/>
<keyword evidence="1" id="KW-0472">Membrane</keyword>
<dbReference type="InterPro" id="IPR052173">
    <property type="entry name" value="Beta-lactam_resp_regulator"/>
</dbReference>